<accession>A0A9W6BFF9</accession>
<keyword evidence="2" id="KW-1185">Reference proteome</keyword>
<proteinExistence type="predicted"/>
<evidence type="ECO:0000313" key="2">
    <source>
        <dbReference type="Proteomes" id="UP001165080"/>
    </source>
</evidence>
<reference evidence="1 2" key="1">
    <citation type="journal article" date="2023" name="Commun. Biol.">
        <title>Reorganization of the ancestral sex-determining regions during the evolution of trioecy in Pleodorina starrii.</title>
        <authorList>
            <person name="Takahashi K."/>
            <person name="Suzuki S."/>
            <person name="Kawai-Toyooka H."/>
            <person name="Yamamoto K."/>
            <person name="Hamaji T."/>
            <person name="Ootsuki R."/>
            <person name="Yamaguchi H."/>
            <person name="Kawachi M."/>
            <person name="Higashiyama T."/>
            <person name="Nozaki H."/>
        </authorList>
    </citation>
    <scope>NUCLEOTIDE SEQUENCE [LARGE SCALE GENOMIC DNA]</scope>
    <source>
        <strain evidence="1 2">NIES-4479</strain>
    </source>
</reference>
<evidence type="ECO:0000313" key="1">
    <source>
        <dbReference type="EMBL" id="GLC50768.1"/>
    </source>
</evidence>
<sequence>MIRLQIGAQRIRDLQNFANDLRRTFSVYTDTQNPLQKGEKLSSITTVLATHGYLIRDTSDPAVCYHALPFVVSIATMHLAALREQVVFSNVLFGNDVDAEVHKREMREMYALYKANADKMHADIRAWRQGFISSSVKEERAMNNDSVLHSFSAVDTYAAQPWVARASYTTVGTMRYGDKDAREHVQAALNAHTAQVMTALEAELTTQLSLIYLWENHLP</sequence>
<dbReference type="Proteomes" id="UP001165080">
    <property type="component" value="Unassembled WGS sequence"/>
</dbReference>
<dbReference type="AlphaFoldDB" id="A0A9W6BFF9"/>
<protein>
    <submittedName>
        <fullName evidence="1">Uncharacterized protein</fullName>
    </submittedName>
</protein>
<gene>
    <name evidence="1" type="primary">PLEST008622</name>
    <name evidence="1" type="ORF">PLESTB_000429900</name>
</gene>
<dbReference type="EMBL" id="BRXU01000004">
    <property type="protein sequence ID" value="GLC50768.1"/>
    <property type="molecule type" value="Genomic_DNA"/>
</dbReference>
<name>A0A9W6BFF9_9CHLO</name>
<organism evidence="1 2">
    <name type="scientific">Pleodorina starrii</name>
    <dbReference type="NCBI Taxonomy" id="330485"/>
    <lineage>
        <taxon>Eukaryota</taxon>
        <taxon>Viridiplantae</taxon>
        <taxon>Chlorophyta</taxon>
        <taxon>core chlorophytes</taxon>
        <taxon>Chlorophyceae</taxon>
        <taxon>CS clade</taxon>
        <taxon>Chlamydomonadales</taxon>
        <taxon>Volvocaceae</taxon>
        <taxon>Pleodorina</taxon>
    </lineage>
</organism>
<comment type="caution">
    <text evidence="1">The sequence shown here is derived from an EMBL/GenBank/DDBJ whole genome shotgun (WGS) entry which is preliminary data.</text>
</comment>